<dbReference type="KEGG" id="fat:DVK85_09710"/>
<dbReference type="SUPFAM" id="SSF142695">
    <property type="entry name" value="RibA-like"/>
    <property type="match status" value="1"/>
</dbReference>
<dbReference type="PIRSF" id="PIRSF001259">
    <property type="entry name" value="RibA"/>
    <property type="match status" value="1"/>
</dbReference>
<evidence type="ECO:0000256" key="4">
    <source>
        <dbReference type="ARBA" id="ARBA00004904"/>
    </source>
</evidence>
<dbReference type="Pfam" id="PF00925">
    <property type="entry name" value="GTP_cyclohydro2"/>
    <property type="match status" value="1"/>
</dbReference>
<dbReference type="SUPFAM" id="SSF55821">
    <property type="entry name" value="YrdC/RibB"/>
    <property type="match status" value="1"/>
</dbReference>
<dbReference type="PANTHER" id="PTHR21327:SF18">
    <property type="entry name" value="3,4-DIHYDROXY-2-BUTANONE 4-PHOSPHATE SYNTHASE"/>
    <property type="match status" value="1"/>
</dbReference>
<evidence type="ECO:0000256" key="14">
    <source>
        <dbReference type="HAMAP-Rule" id="MF_00180"/>
    </source>
</evidence>
<dbReference type="FunFam" id="3.90.870.10:FF:000001">
    <property type="entry name" value="Riboflavin biosynthesis protein RibBA"/>
    <property type="match status" value="1"/>
</dbReference>
<evidence type="ECO:0000256" key="11">
    <source>
        <dbReference type="ARBA" id="ARBA00022842"/>
    </source>
</evidence>
<organism evidence="16 17">
    <name type="scientific">Flavobacterium arcticum</name>
    <dbReference type="NCBI Taxonomy" id="1784713"/>
    <lineage>
        <taxon>Bacteria</taxon>
        <taxon>Pseudomonadati</taxon>
        <taxon>Bacteroidota</taxon>
        <taxon>Flavobacteriia</taxon>
        <taxon>Flavobacteriales</taxon>
        <taxon>Flavobacteriaceae</taxon>
        <taxon>Flavobacterium</taxon>
    </lineage>
</organism>
<evidence type="ECO:0000256" key="10">
    <source>
        <dbReference type="ARBA" id="ARBA00022723"/>
    </source>
</evidence>
<evidence type="ECO:0000256" key="5">
    <source>
        <dbReference type="ARBA" id="ARBA00005520"/>
    </source>
</evidence>
<comment type="cofactor">
    <cofactor evidence="2">
        <name>Mn(2+)</name>
        <dbReference type="ChEBI" id="CHEBI:29035"/>
    </cofactor>
</comment>
<gene>
    <name evidence="14 16" type="primary">ribB</name>
    <name evidence="16" type="ORF">DVK85_09710</name>
</gene>
<feature type="site" description="Essential for catalytic activity" evidence="14">
    <location>
        <position position="172"/>
    </location>
</feature>
<comment type="catalytic activity">
    <reaction evidence="1 14">
        <text>D-ribulose 5-phosphate = (2S)-2-hydroxy-3-oxobutyl phosphate + formate + H(+)</text>
        <dbReference type="Rhea" id="RHEA:18457"/>
        <dbReference type="ChEBI" id="CHEBI:15378"/>
        <dbReference type="ChEBI" id="CHEBI:15740"/>
        <dbReference type="ChEBI" id="CHEBI:58121"/>
        <dbReference type="ChEBI" id="CHEBI:58830"/>
        <dbReference type="EC" id="4.1.99.12"/>
    </reaction>
</comment>
<comment type="similarity">
    <text evidence="6">In the C-terminal section; belongs to the GTP cyclohydrolase II family.</text>
</comment>
<dbReference type="EMBL" id="CP031188">
    <property type="protein sequence ID" value="AXG74494.1"/>
    <property type="molecule type" value="Genomic_DNA"/>
</dbReference>
<feature type="binding site" evidence="14">
    <location>
        <position position="35"/>
    </location>
    <ligand>
        <name>Mg(2+)</name>
        <dbReference type="ChEBI" id="CHEBI:18420"/>
        <label>2</label>
    </ligand>
</feature>
<dbReference type="UniPathway" id="UPA00275">
    <property type="reaction ID" value="UER00399"/>
</dbReference>
<evidence type="ECO:0000313" key="16">
    <source>
        <dbReference type="EMBL" id="AXG74494.1"/>
    </source>
</evidence>
<comment type="subunit">
    <text evidence="14">Homodimer.</text>
</comment>
<evidence type="ECO:0000256" key="12">
    <source>
        <dbReference type="ARBA" id="ARBA00023211"/>
    </source>
</evidence>
<dbReference type="GO" id="GO:0009231">
    <property type="term" value="P:riboflavin biosynthetic process"/>
    <property type="evidence" value="ECO:0007669"/>
    <property type="project" value="UniProtKB-UniRule"/>
</dbReference>
<accession>A0A345HD34</accession>
<comment type="similarity">
    <text evidence="14">Belongs to the DHBP synthase family.</text>
</comment>
<comment type="similarity">
    <text evidence="5">In the N-terminal section; belongs to the DHBP synthase family.</text>
</comment>
<dbReference type="AlphaFoldDB" id="A0A345HD34"/>
<keyword evidence="17" id="KW-1185">Reference proteome</keyword>
<dbReference type="OrthoDB" id="9793111at2"/>
<dbReference type="GO" id="GO:0008686">
    <property type="term" value="F:3,4-dihydroxy-2-butanone-4-phosphate synthase activity"/>
    <property type="evidence" value="ECO:0007669"/>
    <property type="project" value="UniProtKB-UniRule"/>
</dbReference>
<dbReference type="InterPro" id="IPR000422">
    <property type="entry name" value="DHBP_synthase_RibB"/>
</dbReference>
<comment type="cofactor">
    <cofactor evidence="14">
        <name>Mg(2+)</name>
        <dbReference type="ChEBI" id="CHEBI:18420"/>
    </cofactor>
    <cofactor evidence="14">
        <name>Mn(2+)</name>
        <dbReference type="ChEBI" id="CHEBI:29035"/>
    </cofactor>
    <text evidence="14">Binds 2 divalent metal cations per subunit. Magnesium or manganese.</text>
</comment>
<dbReference type="NCBIfam" id="TIGR00506">
    <property type="entry name" value="ribB"/>
    <property type="match status" value="1"/>
</dbReference>
<evidence type="ECO:0000256" key="7">
    <source>
        <dbReference type="ARBA" id="ARBA00012153"/>
    </source>
</evidence>
<protein>
    <recommendedName>
        <fullName evidence="8 14">3,4-dihydroxy-2-butanone 4-phosphate synthase</fullName>
        <shortName evidence="14">DHBP synthase</shortName>
        <ecNumber evidence="7 14">4.1.99.12</ecNumber>
    </recommendedName>
</protein>
<reference evidence="16 17" key="1">
    <citation type="submission" date="2018-07" db="EMBL/GenBank/DDBJ databases">
        <title>Complete genome sequence of Flavobacterium arcticum type strain SM1502T.</title>
        <authorList>
            <person name="Li Y."/>
            <person name="Li D.-D."/>
        </authorList>
    </citation>
    <scope>NUCLEOTIDE SEQUENCE [LARGE SCALE GENOMIC DNA]</scope>
    <source>
        <strain evidence="16 17">SM1502</strain>
    </source>
</reference>
<dbReference type="InterPro" id="IPR017945">
    <property type="entry name" value="DHBP_synth_RibB-like_a/b_dom"/>
</dbReference>
<evidence type="ECO:0000313" key="17">
    <source>
        <dbReference type="Proteomes" id="UP000253951"/>
    </source>
</evidence>
<comment type="pathway">
    <text evidence="4 14">Cofactor biosynthesis; riboflavin biosynthesis; 2-hydroxy-3-oxobutyl phosphate from D-ribulose 5-phosphate: step 1/1.</text>
</comment>
<dbReference type="InterPro" id="IPR036144">
    <property type="entry name" value="RibA-like_sf"/>
</dbReference>
<dbReference type="RefSeq" id="WP_114678252.1">
    <property type="nucleotide sequence ID" value="NZ_CP031188.1"/>
</dbReference>
<keyword evidence="11 14" id="KW-0460">Magnesium</keyword>
<dbReference type="HAMAP" id="MF_00180">
    <property type="entry name" value="RibB"/>
    <property type="match status" value="1"/>
</dbReference>
<feature type="binding site" evidence="14">
    <location>
        <position position="151"/>
    </location>
    <ligand>
        <name>Mg(2+)</name>
        <dbReference type="ChEBI" id="CHEBI:18420"/>
        <label>2</label>
    </ligand>
</feature>
<feature type="site" description="Essential for catalytic activity" evidence="14">
    <location>
        <position position="134"/>
    </location>
</feature>
<dbReference type="PANTHER" id="PTHR21327">
    <property type="entry name" value="GTP CYCLOHYDROLASE II-RELATED"/>
    <property type="match status" value="1"/>
</dbReference>
<evidence type="ECO:0000256" key="3">
    <source>
        <dbReference type="ARBA" id="ARBA00002284"/>
    </source>
</evidence>
<dbReference type="InterPro" id="IPR032677">
    <property type="entry name" value="GTP_cyclohydro_II"/>
</dbReference>
<sequence length="379" mass="42286">MITTEQNIQLNTIEEAIEDIRNGKIIIVVDDEDRENEGDFLAAADKVTPEMINFMATHGKGLICTPLTEKRCKELELNVMVTNNTDAMETAFTVSVDLRGKGVTTGISAHDRAKTVEALVDKNTKPYELGRPGHIFPLIAKEGGVLRRTGHTEAAIDFARLAGFQPAGVICEVMNDNGTMARLPELYEVAKKFDLKLVSIESLVAYRMQHDSLIHKEDDFEINTRFGTFRLRAYVQTTNNQVHIALTKGSWNAGEPVLTRINATQVNNDILGTLTKDADRKLESIFKRINKEENAAVLFINQEIRPSQLLTRLKELKTLQSTGVNEAPQIKMDAKDFGIGAQILHDIDISKIRLLTNSGQTKRVGMIGYGLEITEYVEF</sequence>
<evidence type="ECO:0000256" key="1">
    <source>
        <dbReference type="ARBA" id="ARBA00000141"/>
    </source>
</evidence>
<keyword evidence="12 14" id="KW-0464">Manganese</keyword>
<evidence type="ECO:0000256" key="8">
    <source>
        <dbReference type="ARBA" id="ARBA00018836"/>
    </source>
</evidence>
<evidence type="ECO:0000256" key="9">
    <source>
        <dbReference type="ARBA" id="ARBA00022619"/>
    </source>
</evidence>
<keyword evidence="9 14" id="KW-0686">Riboflavin biosynthesis</keyword>
<keyword evidence="13 14" id="KW-0456">Lyase</keyword>
<evidence type="ECO:0000256" key="6">
    <source>
        <dbReference type="ARBA" id="ARBA00008976"/>
    </source>
</evidence>
<dbReference type="Pfam" id="PF00926">
    <property type="entry name" value="DHBP_synthase"/>
    <property type="match status" value="1"/>
</dbReference>
<evidence type="ECO:0000256" key="2">
    <source>
        <dbReference type="ARBA" id="ARBA00001936"/>
    </source>
</evidence>
<feature type="domain" description="GTP cyclohydrolase II" evidence="15">
    <location>
        <begin position="219"/>
        <end position="377"/>
    </location>
</feature>
<dbReference type="GO" id="GO:0030145">
    <property type="term" value="F:manganese ion binding"/>
    <property type="evidence" value="ECO:0007669"/>
    <property type="project" value="UniProtKB-UniRule"/>
</dbReference>
<evidence type="ECO:0000259" key="15">
    <source>
        <dbReference type="Pfam" id="PF00925"/>
    </source>
</evidence>
<proteinExistence type="inferred from homology"/>
<feature type="binding site" evidence="14">
    <location>
        <position position="39"/>
    </location>
    <ligand>
        <name>D-ribulose 5-phosphate</name>
        <dbReference type="ChEBI" id="CHEBI:58121"/>
    </ligand>
</feature>
<dbReference type="Proteomes" id="UP000253951">
    <property type="component" value="Chromosome"/>
</dbReference>
<dbReference type="GO" id="GO:0000287">
    <property type="term" value="F:magnesium ion binding"/>
    <property type="evidence" value="ECO:0007669"/>
    <property type="project" value="UniProtKB-UniRule"/>
</dbReference>
<dbReference type="Gene3D" id="3.90.870.10">
    <property type="entry name" value="DHBP synthase"/>
    <property type="match status" value="1"/>
</dbReference>
<keyword evidence="10 14" id="KW-0479">Metal-binding</keyword>
<comment type="function">
    <text evidence="3 14">Catalyzes the conversion of D-ribulose 5-phosphate to formate and 3,4-dihydroxy-2-butanone 4-phosphate.</text>
</comment>
<feature type="binding site" evidence="14">
    <location>
        <position position="35"/>
    </location>
    <ligand>
        <name>Mg(2+)</name>
        <dbReference type="ChEBI" id="CHEBI:18420"/>
        <label>1</label>
    </ligand>
</feature>
<name>A0A345HD34_9FLAO</name>
<dbReference type="GO" id="GO:0005829">
    <property type="term" value="C:cytosol"/>
    <property type="evidence" value="ECO:0007669"/>
    <property type="project" value="TreeGrafter"/>
</dbReference>
<feature type="binding site" evidence="14">
    <location>
        <begin position="34"/>
        <end position="35"/>
    </location>
    <ligand>
        <name>D-ribulose 5-phosphate</name>
        <dbReference type="ChEBI" id="CHEBI:58121"/>
    </ligand>
</feature>
<dbReference type="Gene3D" id="3.40.50.10990">
    <property type="entry name" value="GTP cyclohydrolase II"/>
    <property type="match status" value="1"/>
</dbReference>
<evidence type="ECO:0000256" key="13">
    <source>
        <dbReference type="ARBA" id="ARBA00023239"/>
    </source>
</evidence>
<dbReference type="EC" id="4.1.99.12" evidence="7 14"/>
<feature type="binding site" evidence="14">
    <location>
        <begin position="148"/>
        <end position="152"/>
    </location>
    <ligand>
        <name>D-ribulose 5-phosphate</name>
        <dbReference type="ChEBI" id="CHEBI:58121"/>
    </ligand>
</feature>
<dbReference type="GO" id="GO:0003935">
    <property type="term" value="F:GTP cyclohydrolase II activity"/>
    <property type="evidence" value="ECO:0007669"/>
    <property type="project" value="TreeGrafter"/>
</dbReference>